<accession>A0A2J6RFL5</accession>
<dbReference type="InterPro" id="IPR050509">
    <property type="entry name" value="CoA-transferase_III"/>
</dbReference>
<keyword evidence="2" id="KW-0808">Transferase</keyword>
<dbReference type="PANTHER" id="PTHR48228">
    <property type="entry name" value="SUCCINYL-COA--D-CITRAMALATE COA-TRANSFERASE"/>
    <property type="match status" value="1"/>
</dbReference>
<dbReference type="Gene3D" id="3.40.50.10540">
    <property type="entry name" value="Crotonobetainyl-coa:carnitine coa-transferase, domain 1"/>
    <property type="match status" value="1"/>
</dbReference>
<evidence type="ECO:0000313" key="3">
    <source>
        <dbReference type="Proteomes" id="UP000235786"/>
    </source>
</evidence>
<dbReference type="AlphaFoldDB" id="A0A2J6RFL5"/>
<reference evidence="2 3" key="1">
    <citation type="submission" date="2016-04" db="EMBL/GenBank/DDBJ databases">
        <title>A degradative enzymes factory behind the ericoid mycorrhizal symbiosis.</title>
        <authorList>
            <consortium name="DOE Joint Genome Institute"/>
            <person name="Martino E."/>
            <person name="Morin E."/>
            <person name="Grelet G."/>
            <person name="Kuo A."/>
            <person name="Kohler A."/>
            <person name="Daghino S."/>
            <person name="Barry K."/>
            <person name="Choi C."/>
            <person name="Cichocki N."/>
            <person name="Clum A."/>
            <person name="Copeland A."/>
            <person name="Hainaut M."/>
            <person name="Haridas S."/>
            <person name="Labutti K."/>
            <person name="Lindquist E."/>
            <person name="Lipzen A."/>
            <person name="Khouja H.-R."/>
            <person name="Murat C."/>
            <person name="Ohm R."/>
            <person name="Olson A."/>
            <person name="Spatafora J."/>
            <person name="Veneault-Fourrey C."/>
            <person name="Henrissat B."/>
            <person name="Grigoriev I."/>
            <person name="Martin F."/>
            <person name="Perotto S."/>
        </authorList>
    </citation>
    <scope>NUCLEOTIDE SEQUENCE [LARGE SCALE GENOMIC DNA]</scope>
    <source>
        <strain evidence="2 3">F</strain>
    </source>
</reference>
<dbReference type="EMBL" id="KZ613949">
    <property type="protein sequence ID" value="PMD37315.1"/>
    <property type="molecule type" value="Genomic_DNA"/>
</dbReference>
<proteinExistence type="inferred from homology"/>
<organism evidence="2 3">
    <name type="scientific">Hyaloscypha variabilis (strain UAMH 11265 / GT02V1 / F)</name>
    <name type="common">Meliniomyces variabilis</name>
    <dbReference type="NCBI Taxonomy" id="1149755"/>
    <lineage>
        <taxon>Eukaryota</taxon>
        <taxon>Fungi</taxon>
        <taxon>Dikarya</taxon>
        <taxon>Ascomycota</taxon>
        <taxon>Pezizomycotina</taxon>
        <taxon>Leotiomycetes</taxon>
        <taxon>Helotiales</taxon>
        <taxon>Hyaloscyphaceae</taxon>
        <taxon>Hyaloscypha</taxon>
        <taxon>Hyaloscypha variabilis</taxon>
    </lineage>
</organism>
<dbReference type="SUPFAM" id="SSF89796">
    <property type="entry name" value="CoA-transferase family III (CaiB/BaiF)"/>
    <property type="match status" value="2"/>
</dbReference>
<dbReference type="GO" id="GO:0016740">
    <property type="term" value="F:transferase activity"/>
    <property type="evidence" value="ECO:0007669"/>
    <property type="project" value="UniProtKB-KW"/>
</dbReference>
<keyword evidence="3" id="KW-1185">Reference proteome</keyword>
<dbReference type="InterPro" id="IPR023606">
    <property type="entry name" value="CoA-Trfase_III_dom_1_sf"/>
</dbReference>
<dbReference type="PANTHER" id="PTHR48228:SF4">
    <property type="entry name" value="BLR3030 PROTEIN"/>
    <property type="match status" value="1"/>
</dbReference>
<sequence length="505" mass="54993">MASKSGLSHMNTPQDLVSYLWKTLSLPPAALSSLHFTTPNFAPDPPFLPSSFKVDLLATSTIALFTLLVSHYSTINYSPKHPPPTPKTFVNTLAASLEFKSERMYTLNGASISVPSSIGGLHRTSDGYVRIHDGFRVHRDNVRRILGLQPTAGRAEVAAACLKWKSRELEEMAAEGGAIVFALRTEEEWESAAMGRGVPEVPIAIRNLGGGVGPGELETARKSGGTGCLSGLRVLEFSRVIAAPVAGRALAVYGADVIWVTSPKLEDQPYLDVEFSRGKRSVRLDLDIPEDLEKVKELVREADVLIQGFRPGSLANKGLGPENLRKINPKLVYASLSAYPQVQEQPWRGRRGFDSMVQTCSGINLAEAEAWNAGAMEKKKVPAKVLPCQALDHASGFLLAAGIVTALCRRRESGEGQLVEVSLASTSKLLRFLGQRDGSFETGSEANSYQEVLKKYGKGAEALFEERDTEFGTMKFLRHAGQIEGAEVNWKRMPSRLGSDEPSWL</sequence>
<dbReference type="STRING" id="1149755.A0A2J6RFL5"/>
<name>A0A2J6RFL5_HYAVF</name>
<dbReference type="Proteomes" id="UP000235786">
    <property type="component" value="Unassembled WGS sequence"/>
</dbReference>
<dbReference type="Pfam" id="PF02515">
    <property type="entry name" value="CoA_transf_3"/>
    <property type="match status" value="1"/>
</dbReference>
<dbReference type="OrthoDB" id="2308815at2759"/>
<comment type="similarity">
    <text evidence="1">Belongs to the CoA-transferase III family.</text>
</comment>
<gene>
    <name evidence="2" type="ORF">L207DRAFT_514600</name>
</gene>
<evidence type="ECO:0000313" key="2">
    <source>
        <dbReference type="EMBL" id="PMD37315.1"/>
    </source>
</evidence>
<dbReference type="InterPro" id="IPR003673">
    <property type="entry name" value="CoA-Trfase_fam_III"/>
</dbReference>
<evidence type="ECO:0000256" key="1">
    <source>
        <dbReference type="ARBA" id="ARBA00008383"/>
    </source>
</evidence>
<protein>
    <submittedName>
        <fullName evidence="2">CoA-transferase family III</fullName>
    </submittedName>
</protein>